<proteinExistence type="predicted"/>
<gene>
    <name evidence="1" type="ORF">B7R25_13825</name>
</gene>
<dbReference type="AlphaFoldDB" id="A0A3E0W770"/>
<name>A0A3E0W770_9MICO</name>
<dbReference type="RefSeq" id="WP_116419545.1">
    <property type="nucleotide sequence ID" value="NZ_NBXE01000031.1"/>
</dbReference>
<sequence>MHYVNDVLLVSDDICEAVFEYAAALARASSADVVTIPTLRHELRSSSSLVLGSASQLFCSTSDTDAAGVDIDDPALVARLWALAGLLGTPKAVPFTPTMEWESPSFDDDLT</sequence>
<evidence type="ECO:0000313" key="2">
    <source>
        <dbReference type="Proteomes" id="UP000257080"/>
    </source>
</evidence>
<organism evidence="1 2">
    <name type="scientific">Subtercola boreus</name>
    <dbReference type="NCBI Taxonomy" id="120213"/>
    <lineage>
        <taxon>Bacteria</taxon>
        <taxon>Bacillati</taxon>
        <taxon>Actinomycetota</taxon>
        <taxon>Actinomycetes</taxon>
        <taxon>Micrococcales</taxon>
        <taxon>Microbacteriaceae</taxon>
        <taxon>Subtercola</taxon>
    </lineage>
</organism>
<accession>A0A3E0W770</accession>
<protein>
    <submittedName>
        <fullName evidence="1">Uncharacterized protein</fullName>
    </submittedName>
</protein>
<comment type="caution">
    <text evidence="1">The sequence shown here is derived from an EMBL/GenBank/DDBJ whole genome shotgun (WGS) entry which is preliminary data.</text>
</comment>
<evidence type="ECO:0000313" key="1">
    <source>
        <dbReference type="EMBL" id="RFA25449.1"/>
    </source>
</evidence>
<dbReference type="Proteomes" id="UP000257080">
    <property type="component" value="Unassembled WGS sequence"/>
</dbReference>
<dbReference type="EMBL" id="NBXE01000031">
    <property type="protein sequence ID" value="RFA25449.1"/>
    <property type="molecule type" value="Genomic_DNA"/>
</dbReference>
<reference evidence="1 2" key="1">
    <citation type="submission" date="2017-04" db="EMBL/GenBank/DDBJ databases">
        <title>Comparative genome analysis of Subtercola boreus.</title>
        <authorList>
            <person name="Cho Y.-J."/>
            <person name="Cho A."/>
            <person name="Kim O.-S."/>
            <person name="Lee J.-I."/>
        </authorList>
    </citation>
    <scope>NUCLEOTIDE SEQUENCE [LARGE SCALE GENOMIC DNA]</scope>
    <source>
        <strain evidence="1 2">P28004</strain>
    </source>
</reference>